<dbReference type="PANTHER" id="PTHR30055:SF242">
    <property type="entry name" value="HTH-TYPE TRANSCRIPTIONAL REPRESSOR KSTR"/>
    <property type="match status" value="1"/>
</dbReference>
<comment type="caution">
    <text evidence="4">The sequence shown here is derived from an EMBL/GenBank/DDBJ whole genome shotgun (WGS) entry which is preliminary data.</text>
</comment>
<organism evidence="4 5">
    <name type="scientific">Streptomyces oceani</name>
    <dbReference type="NCBI Taxonomy" id="1075402"/>
    <lineage>
        <taxon>Bacteria</taxon>
        <taxon>Bacillati</taxon>
        <taxon>Actinomycetota</taxon>
        <taxon>Actinomycetes</taxon>
        <taxon>Kitasatosporales</taxon>
        <taxon>Streptomycetaceae</taxon>
        <taxon>Streptomyces</taxon>
    </lineage>
</organism>
<evidence type="ECO:0000313" key="5">
    <source>
        <dbReference type="Proteomes" id="UP000176101"/>
    </source>
</evidence>
<dbReference type="EMBL" id="LJGU01000113">
    <property type="protein sequence ID" value="OEV04698.1"/>
    <property type="molecule type" value="Genomic_DNA"/>
</dbReference>
<dbReference type="InterPro" id="IPR009057">
    <property type="entry name" value="Homeodomain-like_sf"/>
</dbReference>
<evidence type="ECO:0000313" key="4">
    <source>
        <dbReference type="EMBL" id="OEV04698.1"/>
    </source>
</evidence>
<feature type="domain" description="HTH tetR-type" evidence="3">
    <location>
        <begin position="16"/>
        <end position="76"/>
    </location>
</feature>
<reference evidence="4 5" key="1">
    <citation type="journal article" date="2016" name="Front. Microbiol.">
        <title>Comparative Genomics Analysis of Streptomyces Species Reveals Their Adaptation to the Marine Environment and Their Diversity at the Genomic Level.</title>
        <authorList>
            <person name="Tian X."/>
            <person name="Zhang Z."/>
            <person name="Yang T."/>
            <person name="Chen M."/>
            <person name="Li J."/>
            <person name="Chen F."/>
            <person name="Yang J."/>
            <person name="Li W."/>
            <person name="Zhang B."/>
            <person name="Zhang Z."/>
            <person name="Wu J."/>
            <person name="Zhang C."/>
            <person name="Long L."/>
            <person name="Xiao J."/>
        </authorList>
    </citation>
    <scope>NUCLEOTIDE SEQUENCE [LARGE SCALE GENOMIC DNA]</scope>
    <source>
        <strain evidence="4 5">SCSIO 02100</strain>
    </source>
</reference>
<evidence type="ECO:0000256" key="1">
    <source>
        <dbReference type="ARBA" id="ARBA00023125"/>
    </source>
</evidence>
<dbReference type="GO" id="GO:0003700">
    <property type="term" value="F:DNA-binding transcription factor activity"/>
    <property type="evidence" value="ECO:0007669"/>
    <property type="project" value="TreeGrafter"/>
</dbReference>
<dbReference type="PROSITE" id="PS50977">
    <property type="entry name" value="HTH_TETR_2"/>
    <property type="match status" value="1"/>
</dbReference>
<dbReference type="Pfam" id="PF17925">
    <property type="entry name" value="TetR_C_20"/>
    <property type="match status" value="1"/>
</dbReference>
<dbReference type="OrthoDB" id="9809994at2"/>
<evidence type="ECO:0000256" key="2">
    <source>
        <dbReference type="PROSITE-ProRule" id="PRU00335"/>
    </source>
</evidence>
<dbReference type="AlphaFoldDB" id="A0A1E7KL87"/>
<dbReference type="PANTHER" id="PTHR30055">
    <property type="entry name" value="HTH-TYPE TRANSCRIPTIONAL REGULATOR RUTR"/>
    <property type="match status" value="1"/>
</dbReference>
<keyword evidence="1 2" id="KW-0238">DNA-binding</keyword>
<gene>
    <name evidence="4" type="ORF">AN216_06465</name>
</gene>
<accession>A0A1E7KL87</accession>
<dbReference type="Gene3D" id="1.10.357.10">
    <property type="entry name" value="Tetracycline Repressor, domain 2"/>
    <property type="match status" value="1"/>
</dbReference>
<keyword evidence="5" id="KW-1185">Reference proteome</keyword>
<dbReference type="InterPro" id="IPR050109">
    <property type="entry name" value="HTH-type_TetR-like_transc_reg"/>
</dbReference>
<dbReference type="InterPro" id="IPR001647">
    <property type="entry name" value="HTH_TetR"/>
</dbReference>
<dbReference type="PATRIC" id="fig|1075402.3.peg.4085"/>
<feature type="DNA-binding region" description="H-T-H motif" evidence="2">
    <location>
        <begin position="39"/>
        <end position="58"/>
    </location>
</feature>
<dbReference type="PRINTS" id="PR00455">
    <property type="entry name" value="HTHTETR"/>
</dbReference>
<protein>
    <submittedName>
        <fullName evidence="4">TetR family transcriptional regulator</fullName>
    </submittedName>
</protein>
<dbReference type="InterPro" id="IPR041642">
    <property type="entry name" value="KstR_C"/>
</dbReference>
<sequence length="202" mass="21778">MAADRPAAEPQSPGQRARHERILDAAARLGAEHGLDHVQMHDVAKEAGVAIATLYRYFPSKTHLFTAIMAGQVERMGESSPEIDAAADPVEAVAETLLRSTRHMLRTPRLASAMMQSTYAAHVATVSEAAATEAKVHDTVLGLLGLVEPTDQDNRLVRLLMKSWHGVLISAIYAHSTLSEAETEVRLACEVLLAARSNAPGR</sequence>
<dbReference type="Proteomes" id="UP000176101">
    <property type="component" value="Unassembled WGS sequence"/>
</dbReference>
<dbReference type="GO" id="GO:0000976">
    <property type="term" value="F:transcription cis-regulatory region binding"/>
    <property type="evidence" value="ECO:0007669"/>
    <property type="project" value="TreeGrafter"/>
</dbReference>
<evidence type="ECO:0000259" key="3">
    <source>
        <dbReference type="PROSITE" id="PS50977"/>
    </source>
</evidence>
<dbReference type="SUPFAM" id="SSF46689">
    <property type="entry name" value="Homeodomain-like"/>
    <property type="match status" value="1"/>
</dbReference>
<dbReference type="Pfam" id="PF00440">
    <property type="entry name" value="TetR_N"/>
    <property type="match status" value="1"/>
</dbReference>
<dbReference type="STRING" id="1075402.AN216_06465"/>
<proteinExistence type="predicted"/>
<name>A0A1E7KL87_9ACTN</name>